<dbReference type="PANTHER" id="PTHR21152">
    <property type="entry name" value="AMINOTRANSFERASE CLASS V"/>
    <property type="match status" value="1"/>
</dbReference>
<keyword evidence="3 9" id="KW-0032">Aminotransferase</keyword>
<dbReference type="GeneID" id="4909767"/>
<dbReference type="SUPFAM" id="SSF53383">
    <property type="entry name" value="PLP-dependent transferases"/>
    <property type="match status" value="1"/>
</dbReference>
<evidence type="ECO:0000313" key="10">
    <source>
        <dbReference type="Proteomes" id="UP000001431"/>
    </source>
</evidence>
<keyword evidence="10" id="KW-1185">Reference proteome</keyword>
<evidence type="ECO:0000256" key="4">
    <source>
        <dbReference type="ARBA" id="ARBA00022679"/>
    </source>
</evidence>
<dbReference type="Gene3D" id="3.90.1150.10">
    <property type="entry name" value="Aspartate Aminotransferase, domain 1"/>
    <property type="match status" value="1"/>
</dbReference>
<evidence type="ECO:0000259" key="8">
    <source>
        <dbReference type="Pfam" id="PF00266"/>
    </source>
</evidence>
<dbReference type="EC" id="2.6.1.45" evidence="9"/>
<dbReference type="KEGG" id="pcl:Pcal_1612"/>
<dbReference type="OrthoDB" id="35685at2157"/>
<evidence type="ECO:0000256" key="5">
    <source>
        <dbReference type="ARBA" id="ARBA00022898"/>
    </source>
</evidence>
<dbReference type="Proteomes" id="UP000001431">
    <property type="component" value="Chromosome"/>
</dbReference>
<evidence type="ECO:0000313" key="9">
    <source>
        <dbReference type="EMBL" id="ABO09029.1"/>
    </source>
</evidence>
<dbReference type="InterPro" id="IPR015421">
    <property type="entry name" value="PyrdxlP-dep_Trfase_major"/>
</dbReference>
<evidence type="ECO:0000256" key="6">
    <source>
        <dbReference type="RuleBase" id="RU004075"/>
    </source>
</evidence>
<dbReference type="GO" id="GO:0050281">
    <property type="term" value="F:L-serine-glyoxylate transaminase activity"/>
    <property type="evidence" value="ECO:0007669"/>
    <property type="project" value="UniProtKB-EC"/>
</dbReference>
<keyword evidence="4 9" id="KW-0808">Transferase</keyword>
<dbReference type="Gene3D" id="3.40.640.10">
    <property type="entry name" value="Type I PLP-dependent aspartate aminotransferase-like (Major domain)"/>
    <property type="match status" value="1"/>
</dbReference>
<sequence length="385" mass="42032">MFKRYVERRIVTPGPTAVPPWVKAALLRETTNPDLDPQFFQEYKETVDMVKALVGAQRGEVYLWAGEAMLGLEAAVANAVKPGTKVLVVDNGVYGDGFADLVKMYGGEAIKMGLDWRQAADPSAVDRALEKNKDVEVVTLVHCDTPSTVYNELGEVAKAVSSHGALLIVDAVSSIGADEIKFDEWKIGVLIGGSQKALNAPPGLTIMALSKAALDRAAEVKRGGFYMNYFVWKEWLDKGLFPYTMPDVLIYAVKESLRRIFDEGLDSVYRRHRATRLAARRAIEAMGLEPYPRSVECTCPTATAFKPPTSPAALRDHIWKKYGVMLAGSWGPLEAELMRIGHMGVQASLDYLLSAVAALGLGLRDMGHEVDVGKALEAVLDAFGQ</sequence>
<accession>A3MWL2</accession>
<dbReference type="InterPro" id="IPR015422">
    <property type="entry name" value="PyrdxlP-dep_Trfase_small"/>
</dbReference>
<dbReference type="STRING" id="410359.Pcal_1612"/>
<dbReference type="GO" id="GO:0008453">
    <property type="term" value="F:alanine-glyoxylate transaminase activity"/>
    <property type="evidence" value="ECO:0007669"/>
    <property type="project" value="TreeGrafter"/>
</dbReference>
<evidence type="ECO:0000256" key="3">
    <source>
        <dbReference type="ARBA" id="ARBA00022576"/>
    </source>
</evidence>
<gene>
    <name evidence="9" type="ordered locus">Pcal_1612</name>
</gene>
<keyword evidence="5" id="KW-0663">Pyridoxal phosphate</keyword>
<dbReference type="GO" id="GO:0019265">
    <property type="term" value="P:glycine biosynthetic process, by transamination of glyoxylate"/>
    <property type="evidence" value="ECO:0007669"/>
    <property type="project" value="TreeGrafter"/>
</dbReference>
<dbReference type="PROSITE" id="PS00595">
    <property type="entry name" value="AA_TRANSFER_CLASS_5"/>
    <property type="match status" value="1"/>
</dbReference>
<dbReference type="GO" id="GO:0004760">
    <property type="term" value="F:L-serine-pyruvate transaminase activity"/>
    <property type="evidence" value="ECO:0007669"/>
    <property type="project" value="TreeGrafter"/>
</dbReference>
<evidence type="ECO:0000256" key="1">
    <source>
        <dbReference type="ARBA" id="ARBA00001933"/>
    </source>
</evidence>
<comment type="cofactor">
    <cofactor evidence="1 7">
        <name>pyridoxal 5'-phosphate</name>
        <dbReference type="ChEBI" id="CHEBI:597326"/>
    </cofactor>
</comment>
<dbReference type="InterPro" id="IPR000192">
    <property type="entry name" value="Aminotrans_V_dom"/>
</dbReference>
<name>A3MWL2_PYRCJ</name>
<evidence type="ECO:0000256" key="7">
    <source>
        <dbReference type="RuleBase" id="RU004504"/>
    </source>
</evidence>
<dbReference type="HOGENOM" id="CLU_027686_0_1_2"/>
<proteinExistence type="inferred from homology"/>
<organism evidence="9 10">
    <name type="scientific">Pyrobaculum calidifontis (strain DSM 21063 / JCM 11548 / VA1)</name>
    <dbReference type="NCBI Taxonomy" id="410359"/>
    <lineage>
        <taxon>Archaea</taxon>
        <taxon>Thermoproteota</taxon>
        <taxon>Thermoprotei</taxon>
        <taxon>Thermoproteales</taxon>
        <taxon>Thermoproteaceae</taxon>
        <taxon>Pyrobaculum</taxon>
    </lineage>
</organism>
<dbReference type="InterPro" id="IPR020578">
    <property type="entry name" value="Aminotrans_V_PyrdxlP_BS"/>
</dbReference>
<protein>
    <submittedName>
        <fullName evidence="9">Serine--glyoxylate transaminase</fullName>
        <ecNumber evidence="9">2.6.1.45</ecNumber>
    </submittedName>
</protein>
<dbReference type="Pfam" id="PF00266">
    <property type="entry name" value="Aminotran_5"/>
    <property type="match status" value="1"/>
</dbReference>
<dbReference type="AlphaFoldDB" id="A3MWL2"/>
<dbReference type="PANTHER" id="PTHR21152:SF24">
    <property type="entry name" value="ALANINE--GLYOXYLATE AMINOTRANSFERASE 1"/>
    <property type="match status" value="1"/>
</dbReference>
<comment type="similarity">
    <text evidence="2 6">Belongs to the class-V pyridoxal-phosphate-dependent aminotransferase family.</text>
</comment>
<dbReference type="EMBL" id="CP000561">
    <property type="protein sequence ID" value="ABO09029.1"/>
    <property type="molecule type" value="Genomic_DNA"/>
</dbReference>
<dbReference type="eggNOG" id="arCOG00082">
    <property type="taxonomic scope" value="Archaea"/>
</dbReference>
<dbReference type="PIRSF" id="PIRSF000524">
    <property type="entry name" value="SPT"/>
    <property type="match status" value="1"/>
</dbReference>
<dbReference type="RefSeq" id="WP_011850287.1">
    <property type="nucleotide sequence ID" value="NC_009073.1"/>
</dbReference>
<feature type="domain" description="Aminotransferase class V" evidence="8">
    <location>
        <begin position="34"/>
        <end position="286"/>
    </location>
</feature>
<evidence type="ECO:0000256" key="2">
    <source>
        <dbReference type="ARBA" id="ARBA00009236"/>
    </source>
</evidence>
<dbReference type="InterPro" id="IPR024169">
    <property type="entry name" value="SP_NH2Trfase/AEP_transaminase"/>
</dbReference>
<dbReference type="InterPro" id="IPR015424">
    <property type="entry name" value="PyrdxlP-dep_Trfase"/>
</dbReference>
<reference evidence="9" key="1">
    <citation type="submission" date="2007-02" db="EMBL/GenBank/DDBJ databases">
        <title>Complete sequence of Pyrobaculum calidifontis JCM 11548.</title>
        <authorList>
            <consortium name="US DOE Joint Genome Institute"/>
            <person name="Copeland A."/>
            <person name="Lucas S."/>
            <person name="Lapidus A."/>
            <person name="Barry K."/>
            <person name="Glavina del Rio T."/>
            <person name="Dalin E."/>
            <person name="Tice H."/>
            <person name="Pitluck S."/>
            <person name="Chain P."/>
            <person name="Malfatti S."/>
            <person name="Shin M."/>
            <person name="Vergez L."/>
            <person name="Schmutz J."/>
            <person name="Larimer F."/>
            <person name="Land M."/>
            <person name="Hauser L."/>
            <person name="Kyrpides N."/>
            <person name="Mikhailova N."/>
            <person name="Cozen A.E."/>
            <person name="Fitz-Gibbon S.T."/>
            <person name="House C.H."/>
            <person name="Saltikov C."/>
            <person name="Lowe T.M."/>
            <person name="Richardson P."/>
        </authorList>
    </citation>
    <scope>NUCLEOTIDE SEQUENCE [LARGE SCALE GENOMIC DNA]</scope>
    <source>
        <strain evidence="9">JCM 11548</strain>
    </source>
</reference>